<dbReference type="AlphaFoldDB" id="E2C169"/>
<evidence type="ECO:0000313" key="1">
    <source>
        <dbReference type="EMBL" id="EFN78311.1"/>
    </source>
</evidence>
<dbReference type="EMBL" id="GL451879">
    <property type="protein sequence ID" value="EFN78311.1"/>
    <property type="molecule type" value="Genomic_DNA"/>
</dbReference>
<accession>E2C169</accession>
<keyword evidence="2" id="KW-1185">Reference proteome</keyword>
<sequence>DLGHYSEEQNDRFYQDLKEIERRY</sequence>
<feature type="non-terminal residue" evidence="1">
    <location>
        <position position="1"/>
    </location>
</feature>
<dbReference type="Proteomes" id="UP000008237">
    <property type="component" value="Unassembled WGS sequence"/>
</dbReference>
<gene>
    <name evidence="1" type="ORF">EAI_06081</name>
</gene>
<evidence type="ECO:0000313" key="2">
    <source>
        <dbReference type="Proteomes" id="UP000008237"/>
    </source>
</evidence>
<reference evidence="1 2" key="1">
    <citation type="journal article" date="2010" name="Science">
        <title>Genomic comparison of the ants Camponotus floridanus and Harpegnathos saltator.</title>
        <authorList>
            <person name="Bonasio R."/>
            <person name="Zhang G."/>
            <person name="Ye C."/>
            <person name="Mutti N.S."/>
            <person name="Fang X."/>
            <person name="Qin N."/>
            <person name="Donahue G."/>
            <person name="Yang P."/>
            <person name="Li Q."/>
            <person name="Li C."/>
            <person name="Zhang P."/>
            <person name="Huang Z."/>
            <person name="Berger S.L."/>
            <person name="Reinberg D."/>
            <person name="Wang J."/>
            <person name="Liebig J."/>
        </authorList>
    </citation>
    <scope>NUCLEOTIDE SEQUENCE [LARGE SCALE GENOMIC DNA]</scope>
    <source>
        <strain evidence="1 2">R22 G/1</strain>
    </source>
</reference>
<proteinExistence type="predicted"/>
<name>E2C169_HARSA</name>
<dbReference type="InParanoid" id="E2C169"/>
<feature type="non-terminal residue" evidence="1">
    <location>
        <position position="24"/>
    </location>
</feature>
<organism evidence="2">
    <name type="scientific">Harpegnathos saltator</name>
    <name type="common">Jerdon's jumping ant</name>
    <dbReference type="NCBI Taxonomy" id="610380"/>
    <lineage>
        <taxon>Eukaryota</taxon>
        <taxon>Metazoa</taxon>
        <taxon>Ecdysozoa</taxon>
        <taxon>Arthropoda</taxon>
        <taxon>Hexapoda</taxon>
        <taxon>Insecta</taxon>
        <taxon>Pterygota</taxon>
        <taxon>Neoptera</taxon>
        <taxon>Endopterygota</taxon>
        <taxon>Hymenoptera</taxon>
        <taxon>Apocrita</taxon>
        <taxon>Aculeata</taxon>
        <taxon>Formicoidea</taxon>
        <taxon>Formicidae</taxon>
        <taxon>Ponerinae</taxon>
        <taxon>Ponerini</taxon>
        <taxon>Harpegnathos</taxon>
    </lineage>
</organism>
<protein>
    <submittedName>
        <fullName evidence="1">Uncharacterized protein</fullName>
    </submittedName>
</protein>